<dbReference type="Proteomes" id="UP001172673">
    <property type="component" value="Unassembled WGS sequence"/>
</dbReference>
<organism evidence="1 2">
    <name type="scientific">Cladophialophora chaetospira</name>
    <dbReference type="NCBI Taxonomy" id="386627"/>
    <lineage>
        <taxon>Eukaryota</taxon>
        <taxon>Fungi</taxon>
        <taxon>Dikarya</taxon>
        <taxon>Ascomycota</taxon>
        <taxon>Pezizomycotina</taxon>
        <taxon>Eurotiomycetes</taxon>
        <taxon>Chaetothyriomycetidae</taxon>
        <taxon>Chaetothyriales</taxon>
        <taxon>Herpotrichiellaceae</taxon>
        <taxon>Cladophialophora</taxon>
    </lineage>
</organism>
<dbReference type="EMBL" id="JAPDRK010000001">
    <property type="protein sequence ID" value="KAJ9616642.1"/>
    <property type="molecule type" value="Genomic_DNA"/>
</dbReference>
<protein>
    <submittedName>
        <fullName evidence="1">Uncharacterized protein</fullName>
    </submittedName>
</protein>
<reference evidence="1" key="1">
    <citation type="submission" date="2022-10" db="EMBL/GenBank/DDBJ databases">
        <title>Culturing micro-colonial fungi from biological soil crusts in the Mojave desert and describing Neophaeococcomyces mojavensis, and introducing the new genera and species Taxawa tesnikishii.</title>
        <authorList>
            <person name="Kurbessoian T."/>
            <person name="Stajich J.E."/>
        </authorList>
    </citation>
    <scope>NUCLEOTIDE SEQUENCE</scope>
    <source>
        <strain evidence="1">TK_41</strain>
    </source>
</reference>
<dbReference type="AlphaFoldDB" id="A0AA38XND9"/>
<keyword evidence="2" id="KW-1185">Reference proteome</keyword>
<accession>A0AA38XND9</accession>
<gene>
    <name evidence="1" type="ORF">H2200_000361</name>
</gene>
<evidence type="ECO:0000313" key="2">
    <source>
        <dbReference type="Proteomes" id="UP001172673"/>
    </source>
</evidence>
<sequence>MGANDPILRRTLTRLRGDALTPDAVKLVERVTQLEKRFKRVLRPVNPDLTGELQGVLAECFSITTCDGAVPFRTTLKKAGLNPHEWFNNKLIMQIDKLAAYHRIPTTLAKEVYRKATRALFSSISVEYLDPYKPSQSAVSLTGKKLYHHYGSSARAKRHAFYAIFSSSNTAASLFQLGMDVSMTSGLSQILQRTGPKTLLFSEQ</sequence>
<comment type="caution">
    <text evidence="1">The sequence shown here is derived from an EMBL/GenBank/DDBJ whole genome shotgun (WGS) entry which is preliminary data.</text>
</comment>
<proteinExistence type="predicted"/>
<evidence type="ECO:0000313" key="1">
    <source>
        <dbReference type="EMBL" id="KAJ9616642.1"/>
    </source>
</evidence>
<name>A0AA38XND9_9EURO</name>